<sequence length="66" mass="7809">MPQKSAQKSAQTAHYIELGGYQYWPVLVPRGIRLYTYEQIPVFLRENPYITDGYRAYLPSRLCIKR</sequence>
<proteinExistence type="predicted"/>
<name>A0A8C2XU64_CYCLU</name>
<evidence type="ECO:0000313" key="2">
    <source>
        <dbReference type="Proteomes" id="UP000694565"/>
    </source>
</evidence>
<protein>
    <submittedName>
        <fullName evidence="1">Uncharacterized protein</fullName>
    </submittedName>
</protein>
<accession>A0A8C2XU64</accession>
<dbReference type="AlphaFoldDB" id="A0A8C2XU64"/>
<reference evidence="1" key="1">
    <citation type="submission" date="2025-08" db="UniProtKB">
        <authorList>
            <consortium name="Ensembl"/>
        </authorList>
    </citation>
    <scope>IDENTIFICATION</scope>
</reference>
<dbReference type="Ensembl" id="ENSCLMT00005021872.1">
    <property type="protein sequence ID" value="ENSCLMP00005020816.1"/>
    <property type="gene ID" value="ENSCLMG00005010427.1"/>
</dbReference>
<organism evidence="1 2">
    <name type="scientific">Cyclopterus lumpus</name>
    <name type="common">Lumpsucker</name>
    <dbReference type="NCBI Taxonomy" id="8103"/>
    <lineage>
        <taxon>Eukaryota</taxon>
        <taxon>Metazoa</taxon>
        <taxon>Chordata</taxon>
        <taxon>Craniata</taxon>
        <taxon>Vertebrata</taxon>
        <taxon>Euteleostomi</taxon>
        <taxon>Actinopterygii</taxon>
        <taxon>Neopterygii</taxon>
        <taxon>Teleostei</taxon>
        <taxon>Neoteleostei</taxon>
        <taxon>Acanthomorphata</taxon>
        <taxon>Eupercaria</taxon>
        <taxon>Perciformes</taxon>
        <taxon>Cottioidei</taxon>
        <taxon>Cottales</taxon>
        <taxon>Cyclopteridae</taxon>
        <taxon>Cyclopterus</taxon>
    </lineage>
</organism>
<reference evidence="1" key="2">
    <citation type="submission" date="2025-09" db="UniProtKB">
        <authorList>
            <consortium name="Ensembl"/>
        </authorList>
    </citation>
    <scope>IDENTIFICATION</scope>
</reference>
<keyword evidence="2" id="KW-1185">Reference proteome</keyword>
<dbReference type="Proteomes" id="UP000694565">
    <property type="component" value="Unplaced"/>
</dbReference>
<evidence type="ECO:0000313" key="1">
    <source>
        <dbReference type="Ensembl" id="ENSCLMP00005020816.1"/>
    </source>
</evidence>
<dbReference type="GeneTree" id="ENSGT00940000179147"/>